<protein>
    <submittedName>
        <fullName evidence="1">Uncharacterized protein</fullName>
    </submittedName>
</protein>
<keyword evidence="2" id="KW-1185">Reference proteome</keyword>
<gene>
    <name evidence="1" type="ORF">THAOC_19318</name>
</gene>
<dbReference type="InterPro" id="IPR013762">
    <property type="entry name" value="Integrase-like_cat_sf"/>
</dbReference>
<dbReference type="AlphaFoldDB" id="K0S2M7"/>
<accession>K0S2M7</accession>
<organism evidence="1 2">
    <name type="scientific">Thalassiosira oceanica</name>
    <name type="common">Marine diatom</name>
    <dbReference type="NCBI Taxonomy" id="159749"/>
    <lineage>
        <taxon>Eukaryota</taxon>
        <taxon>Sar</taxon>
        <taxon>Stramenopiles</taxon>
        <taxon>Ochrophyta</taxon>
        <taxon>Bacillariophyta</taxon>
        <taxon>Coscinodiscophyceae</taxon>
        <taxon>Thalassiosirophycidae</taxon>
        <taxon>Thalassiosirales</taxon>
        <taxon>Thalassiosiraceae</taxon>
        <taxon>Thalassiosira</taxon>
    </lineage>
</organism>
<dbReference type="GO" id="GO:0003677">
    <property type="term" value="F:DNA binding"/>
    <property type="evidence" value="ECO:0007669"/>
    <property type="project" value="InterPro"/>
</dbReference>
<evidence type="ECO:0000313" key="1">
    <source>
        <dbReference type="EMBL" id="EJK60343.1"/>
    </source>
</evidence>
<reference evidence="1 2" key="1">
    <citation type="journal article" date="2012" name="Genome Biol.">
        <title>Genome and low-iron response of an oceanic diatom adapted to chronic iron limitation.</title>
        <authorList>
            <person name="Lommer M."/>
            <person name="Specht M."/>
            <person name="Roy A.S."/>
            <person name="Kraemer L."/>
            <person name="Andreson R."/>
            <person name="Gutowska M.A."/>
            <person name="Wolf J."/>
            <person name="Bergner S.V."/>
            <person name="Schilhabel M.B."/>
            <person name="Klostermeier U.C."/>
            <person name="Beiko R.G."/>
            <person name="Rosenstiel P."/>
            <person name="Hippler M."/>
            <person name="Laroche J."/>
        </authorList>
    </citation>
    <scope>NUCLEOTIDE SEQUENCE [LARGE SCALE GENOMIC DNA]</scope>
    <source>
        <strain evidence="1 2">CCMP1005</strain>
    </source>
</reference>
<evidence type="ECO:0000313" key="2">
    <source>
        <dbReference type="Proteomes" id="UP000266841"/>
    </source>
</evidence>
<comment type="caution">
    <text evidence="1">The sequence shown here is derived from an EMBL/GenBank/DDBJ whole genome shotgun (WGS) entry which is preliminary data.</text>
</comment>
<dbReference type="GO" id="GO:0015074">
    <property type="term" value="P:DNA integration"/>
    <property type="evidence" value="ECO:0007669"/>
    <property type="project" value="InterPro"/>
</dbReference>
<dbReference type="Proteomes" id="UP000266841">
    <property type="component" value="Unassembled WGS sequence"/>
</dbReference>
<sequence length="423" mass="46299">MTVGTLCDNTPTVSWIENMASKASTPAAGRLLRGLAIMMLGAQMGPLITTHVAGDDNIMADIASRPTKAKQYFRAQSDHLTDPAFLKHFSTAFPLPHQATWRLATPAPDLVSNICETLRGKRLEMPRWMGMNGHGTGGSGASSAPSTISAATSTVCPKGHIGKGRKVGVQSVEKALRHVAQKFVLDRRFDPRRTVIGQRDLDLPFQRLLKKYDEEDPAPKPKLAIPVSTVRKIADEYNMSDHHSAVGDLVTVGFFFLLRVGEYTEPQRQRGRRKRTTPLRRKDVKFWKDGVLLPHNSPLSALLGADSATICVENQKNGKKGSTVHHKACSGSFCPVKALARRVFNIFWGSNSEDTILNHVYTADGSLSRVADRDINTAIRWGAVKDGLLQRGYTLDRVSSHSLRAAGAMALKLNGCSGETIKR</sequence>
<proteinExistence type="predicted"/>
<dbReference type="EMBL" id="AGNL01021204">
    <property type="protein sequence ID" value="EJK60343.1"/>
    <property type="molecule type" value="Genomic_DNA"/>
</dbReference>
<dbReference type="GO" id="GO:0006310">
    <property type="term" value="P:DNA recombination"/>
    <property type="evidence" value="ECO:0007669"/>
    <property type="project" value="InterPro"/>
</dbReference>
<name>K0S2M7_THAOC</name>
<feature type="non-terminal residue" evidence="1">
    <location>
        <position position="423"/>
    </location>
</feature>
<dbReference type="Gene3D" id="1.10.443.10">
    <property type="entry name" value="Intergrase catalytic core"/>
    <property type="match status" value="1"/>
</dbReference>
<dbReference type="OrthoDB" id="51969at2759"/>